<evidence type="ECO:0000256" key="1">
    <source>
        <dbReference type="ARBA" id="ARBA00000026"/>
    </source>
</evidence>
<comment type="catalytic activity">
    <reaction evidence="1">
        <text>2 a mycocerosyl-[mycocerosic acid synthase] + a phthiocerol = a dimycocerosyl phthiocerol + 2 holo-[mycocerosic acid synthase].</text>
        <dbReference type="EC" id="2.3.1.282"/>
    </reaction>
</comment>
<keyword evidence="8" id="KW-0012">Acyltransferase</keyword>
<sequence length="471" mass="50218">MTATDHGRPGEVRRPLSHMERWYWICDQLSPLNVVARVRVAGAYRAEALRRAAARLAREHPLLRVAVAAEPDGGRPRFVAARAAGLPVRAVRADGPDADRWAREVDEVELATPLDWRAGPLARVVDVTRGAPGTADERHDLILTVSHVVADGTTALELLRRLVELAAGEATPGAPAGSSPPRAPVPPAEALLPGRLNGVPRAAHLVAAVLADRVAAVVARPWRLAPAVPVAPTARRTRLVRRELDAGQLAALVDRCRRERVTVHGALAAALATAVAGTEPHLRPRRVCVGSPVDFRAELVPPVDRRDAGAYVATVPSYLRVGPAADLWTLARAAFRDLRRRRRLHHHLALVSLLRLMSPRSVGASARAVALVDRAGPGNVCLSNIGRFDFPARVGSWELSGAQFVAGVSVSGYLVATVNTSHAALHWNFTYIDGAVTGERAGRIADEAVRALLSGLRRDGAPLPTGTGGRS</sequence>
<evidence type="ECO:0000313" key="13">
    <source>
        <dbReference type="EMBL" id="MFI0796670.1"/>
    </source>
</evidence>
<dbReference type="PANTHER" id="PTHR28037:SF1">
    <property type="entry name" value="ALCOHOL O-ACETYLTRANSFERASE 1-RELATED"/>
    <property type="match status" value="1"/>
</dbReference>
<dbReference type="Gene3D" id="3.30.559.10">
    <property type="entry name" value="Chloramphenicol acetyltransferase-like domain"/>
    <property type="match status" value="1"/>
</dbReference>
<evidence type="ECO:0000313" key="14">
    <source>
        <dbReference type="Proteomes" id="UP001611075"/>
    </source>
</evidence>
<evidence type="ECO:0000256" key="4">
    <source>
        <dbReference type="ARBA" id="ARBA00006558"/>
    </source>
</evidence>
<protein>
    <recommendedName>
        <fullName evidence="6">Phthiocerol/phthiodiolone dimycocerosyl transferase</fullName>
        <ecNumber evidence="5">2.3.1.282</ecNumber>
    </recommendedName>
    <alternativeName>
        <fullName evidence="11">Acyltransferase PapA5</fullName>
    </alternativeName>
    <alternativeName>
        <fullName evidence="9">Phthiocerol/phthiodiolone O-acyltransferase</fullName>
    </alternativeName>
    <alternativeName>
        <fullName evidence="10">Polyketide synthase-associated protein A5</fullName>
    </alternativeName>
</protein>
<name>A0ABW7SSI3_9ACTN</name>
<dbReference type="SUPFAM" id="SSF52777">
    <property type="entry name" value="CoA-dependent acyltransferases"/>
    <property type="match status" value="2"/>
</dbReference>
<evidence type="ECO:0000256" key="5">
    <source>
        <dbReference type="ARBA" id="ARBA00012866"/>
    </source>
</evidence>
<keyword evidence="7" id="KW-0808">Transferase</keyword>
<organism evidence="13 14">
    <name type="scientific">Micromonospora rubida</name>
    <dbReference type="NCBI Taxonomy" id="2697657"/>
    <lineage>
        <taxon>Bacteria</taxon>
        <taxon>Bacillati</taxon>
        <taxon>Actinomycetota</taxon>
        <taxon>Actinomycetes</taxon>
        <taxon>Micromonosporales</taxon>
        <taxon>Micromonosporaceae</taxon>
        <taxon>Micromonospora</taxon>
    </lineage>
</organism>
<dbReference type="InterPro" id="IPR023213">
    <property type="entry name" value="CAT-like_dom_sf"/>
</dbReference>
<comment type="caution">
    <text evidence="13">The sequence shown here is derived from an EMBL/GenBank/DDBJ whole genome shotgun (WGS) entry which is preliminary data.</text>
</comment>
<evidence type="ECO:0000256" key="9">
    <source>
        <dbReference type="ARBA" id="ARBA00030465"/>
    </source>
</evidence>
<evidence type="ECO:0000256" key="8">
    <source>
        <dbReference type="ARBA" id="ARBA00023315"/>
    </source>
</evidence>
<comment type="catalytic activity">
    <reaction evidence="3">
        <text>2 a mycocerosyl-[mycocerosic acid synthase] + a phthiodiolone = a dimycocerosyl phthiodiolone + 2 holo-[mycocerosic acid synthase].</text>
        <dbReference type="EC" id="2.3.1.282"/>
    </reaction>
</comment>
<evidence type="ECO:0000256" key="7">
    <source>
        <dbReference type="ARBA" id="ARBA00022679"/>
    </source>
</evidence>
<dbReference type="Gene3D" id="3.30.559.30">
    <property type="entry name" value="Nonribosomal peptide synthetase, condensation domain"/>
    <property type="match status" value="1"/>
</dbReference>
<evidence type="ECO:0000256" key="3">
    <source>
        <dbReference type="ARBA" id="ARBA00001907"/>
    </source>
</evidence>
<evidence type="ECO:0000259" key="12">
    <source>
        <dbReference type="Pfam" id="PF16911"/>
    </source>
</evidence>
<evidence type="ECO:0000256" key="11">
    <source>
        <dbReference type="ARBA" id="ARBA00033407"/>
    </source>
</evidence>
<gene>
    <name evidence="13" type="ORF">ACH4OY_28880</name>
</gene>
<accession>A0ABW7SSI3</accession>
<dbReference type="EC" id="2.3.1.282" evidence="5"/>
<dbReference type="InterPro" id="IPR031641">
    <property type="entry name" value="PapA_C"/>
</dbReference>
<dbReference type="PANTHER" id="PTHR28037">
    <property type="entry name" value="ALCOHOL O-ACETYLTRANSFERASE 1-RELATED"/>
    <property type="match status" value="1"/>
</dbReference>
<proteinExistence type="inferred from homology"/>
<reference evidence="13 14" key="1">
    <citation type="submission" date="2024-10" db="EMBL/GenBank/DDBJ databases">
        <title>The Natural Products Discovery Center: Release of the First 8490 Sequenced Strains for Exploring Actinobacteria Biosynthetic Diversity.</title>
        <authorList>
            <person name="Kalkreuter E."/>
            <person name="Kautsar S.A."/>
            <person name="Yang D."/>
            <person name="Bader C.D."/>
            <person name="Teijaro C.N."/>
            <person name="Fluegel L."/>
            <person name="Davis C.M."/>
            <person name="Simpson J.R."/>
            <person name="Lauterbach L."/>
            <person name="Steele A.D."/>
            <person name="Gui C."/>
            <person name="Meng S."/>
            <person name="Li G."/>
            <person name="Viehrig K."/>
            <person name="Ye F."/>
            <person name="Su P."/>
            <person name="Kiefer A.F."/>
            <person name="Nichols A."/>
            <person name="Cepeda A.J."/>
            <person name="Yan W."/>
            <person name="Fan B."/>
            <person name="Jiang Y."/>
            <person name="Adhikari A."/>
            <person name="Zheng C.-J."/>
            <person name="Schuster L."/>
            <person name="Cowan T.M."/>
            <person name="Smanski M.J."/>
            <person name="Chevrette M.G."/>
            <person name="De Carvalho L.P.S."/>
            <person name="Shen B."/>
        </authorList>
    </citation>
    <scope>NUCLEOTIDE SEQUENCE [LARGE SCALE GENOMIC DNA]</scope>
    <source>
        <strain evidence="13 14">NPDC021253</strain>
    </source>
</reference>
<comment type="similarity">
    <text evidence="4">Belongs to the acyltransferase PapA5 family.</text>
</comment>
<feature type="domain" description="Phthiocerol/phthiodiolone dimycocerosyl transferase C-terminal" evidence="12">
    <location>
        <begin position="236"/>
        <end position="391"/>
    </location>
</feature>
<dbReference type="InterPro" id="IPR052058">
    <property type="entry name" value="Alcohol_O-acetyltransferase"/>
</dbReference>
<dbReference type="Pfam" id="PF16911">
    <property type="entry name" value="PapA_C"/>
    <property type="match status" value="1"/>
</dbReference>
<comment type="catalytic activity">
    <reaction evidence="2">
        <text>2 a mycocerosyl-[mycocerosic acid synthase] + a phenolphthiocerol = a dimycocerosyl phenolphthiocerol + 2 holo-[mycocerosic acid synthase].</text>
        <dbReference type="EC" id="2.3.1.282"/>
    </reaction>
</comment>
<keyword evidence="14" id="KW-1185">Reference proteome</keyword>
<dbReference type="EMBL" id="JBIRPU010000031">
    <property type="protein sequence ID" value="MFI0796670.1"/>
    <property type="molecule type" value="Genomic_DNA"/>
</dbReference>
<dbReference type="RefSeq" id="WP_396685011.1">
    <property type="nucleotide sequence ID" value="NZ_JBIRPU010000031.1"/>
</dbReference>
<evidence type="ECO:0000256" key="6">
    <source>
        <dbReference type="ARBA" id="ARBA00013449"/>
    </source>
</evidence>
<evidence type="ECO:0000256" key="10">
    <source>
        <dbReference type="ARBA" id="ARBA00032317"/>
    </source>
</evidence>
<dbReference type="Proteomes" id="UP001611075">
    <property type="component" value="Unassembled WGS sequence"/>
</dbReference>
<evidence type="ECO:0000256" key="2">
    <source>
        <dbReference type="ARBA" id="ARBA00000625"/>
    </source>
</evidence>